<evidence type="ECO:0000313" key="6">
    <source>
        <dbReference type="Proteomes" id="UP000245624"/>
    </source>
</evidence>
<keyword evidence="6" id="KW-1185">Reference proteome</keyword>
<evidence type="ECO:0000256" key="2">
    <source>
        <dbReference type="ARBA" id="ARBA00023125"/>
    </source>
</evidence>
<dbReference type="InterPro" id="IPR018060">
    <property type="entry name" value="HTH_AraC"/>
</dbReference>
<dbReference type="Gene3D" id="1.10.10.60">
    <property type="entry name" value="Homeodomain-like"/>
    <property type="match status" value="2"/>
</dbReference>
<dbReference type="GO" id="GO:0043565">
    <property type="term" value="F:sequence-specific DNA binding"/>
    <property type="evidence" value="ECO:0007669"/>
    <property type="project" value="InterPro"/>
</dbReference>
<feature type="domain" description="HTH araC/xylS-type" evidence="4">
    <location>
        <begin position="297"/>
        <end position="396"/>
    </location>
</feature>
<evidence type="ECO:0000256" key="1">
    <source>
        <dbReference type="ARBA" id="ARBA00023015"/>
    </source>
</evidence>
<protein>
    <recommendedName>
        <fullName evidence="4">HTH araC/xylS-type domain-containing protein</fullName>
    </recommendedName>
</protein>
<dbReference type="PANTHER" id="PTHR43280:SF34">
    <property type="entry name" value="ARAC-FAMILY TRANSCRIPTIONAL REGULATOR"/>
    <property type="match status" value="1"/>
</dbReference>
<dbReference type="SUPFAM" id="SSF46689">
    <property type="entry name" value="Homeodomain-like"/>
    <property type="match status" value="2"/>
</dbReference>
<dbReference type="OrthoDB" id="247151at2"/>
<comment type="caution">
    <text evidence="5">The sequence shown here is derived from an EMBL/GenBank/DDBJ whole genome shotgun (WGS) entry which is preliminary data.</text>
</comment>
<evidence type="ECO:0000256" key="3">
    <source>
        <dbReference type="ARBA" id="ARBA00023163"/>
    </source>
</evidence>
<accession>A0A317L4E1</accession>
<dbReference type="PROSITE" id="PS01124">
    <property type="entry name" value="HTH_ARAC_FAMILY_2"/>
    <property type="match status" value="1"/>
</dbReference>
<dbReference type="SMART" id="SM00342">
    <property type="entry name" value="HTH_ARAC"/>
    <property type="match status" value="1"/>
</dbReference>
<dbReference type="InterPro" id="IPR009057">
    <property type="entry name" value="Homeodomain-like_sf"/>
</dbReference>
<keyword evidence="1" id="KW-0805">Transcription regulation</keyword>
<dbReference type="RefSeq" id="WP_109982921.1">
    <property type="nucleotide sequence ID" value="NZ_QGTD01000001.1"/>
</dbReference>
<keyword evidence="3" id="KW-0804">Transcription</keyword>
<name>A0A317L4E1_9BACI</name>
<dbReference type="AlphaFoldDB" id="A0A317L4E1"/>
<dbReference type="Proteomes" id="UP000245624">
    <property type="component" value="Unassembled WGS sequence"/>
</dbReference>
<evidence type="ECO:0000259" key="4">
    <source>
        <dbReference type="PROSITE" id="PS01124"/>
    </source>
</evidence>
<dbReference type="EMBL" id="QGTD01000001">
    <property type="protein sequence ID" value="PWU70386.1"/>
    <property type="molecule type" value="Genomic_DNA"/>
</dbReference>
<dbReference type="Pfam" id="PF12833">
    <property type="entry name" value="HTH_18"/>
    <property type="match status" value="1"/>
</dbReference>
<proteinExistence type="predicted"/>
<dbReference type="PANTHER" id="PTHR43280">
    <property type="entry name" value="ARAC-FAMILY TRANSCRIPTIONAL REGULATOR"/>
    <property type="match status" value="1"/>
</dbReference>
<gene>
    <name evidence="5" type="ORF">DLJ74_00695</name>
</gene>
<dbReference type="GO" id="GO:0003700">
    <property type="term" value="F:DNA-binding transcription factor activity"/>
    <property type="evidence" value="ECO:0007669"/>
    <property type="project" value="InterPro"/>
</dbReference>
<keyword evidence="2" id="KW-0238">DNA-binding</keyword>
<organism evidence="5 6">
    <name type="scientific">Gracilibacillus dipsosauri</name>
    <dbReference type="NCBI Taxonomy" id="178340"/>
    <lineage>
        <taxon>Bacteria</taxon>
        <taxon>Bacillati</taxon>
        <taxon>Bacillota</taxon>
        <taxon>Bacilli</taxon>
        <taxon>Bacillales</taxon>
        <taxon>Bacillaceae</taxon>
        <taxon>Gracilibacillus</taxon>
    </lineage>
</organism>
<evidence type="ECO:0000313" key="5">
    <source>
        <dbReference type="EMBL" id="PWU70386.1"/>
    </source>
</evidence>
<reference evidence="5 6" key="1">
    <citation type="submission" date="2018-05" db="EMBL/GenBank/DDBJ databases">
        <title>Genomic analysis of Gracilibacillus dipsosauri DD1 reveals novel features of a salt-tolerant amylase.</title>
        <authorList>
            <person name="Deutch C.E."/>
            <person name="Yang S."/>
        </authorList>
    </citation>
    <scope>NUCLEOTIDE SEQUENCE [LARGE SCALE GENOMIC DNA]</scope>
    <source>
        <strain evidence="5 6">DD1</strain>
    </source>
</reference>
<sequence length="402" mass="47516">MDNILSSLIEVTKVPISIYYDANMTFFSSDKIINPLFDTFQEHVINCGLLGKEIQLTNTNYYESFLSIPFIQQNKRHWLIIGPTVYNLPTKEGVVQLLTSINRGYLKEEFESYLMSLSIETSNQLIEIGQIAYYLTSGTELNIREELKFIHQQQDTEIEWKQSSYIANVRENSYYHHDPLLERRIYQFIEEGKVQEIIPYHQAFRKRDDFEYGILSRKSELRSQKNIAIATITLATRAAIRGGLHPEDAYSLGDVMIQDLEELNSISKVDWFREKILYDFAELVKRHHQQRYSRKITQCQEYIYKHIYESDLSVSWVAEKLGLNPKYLSNLFKKETGMSISEYTQKVKVKEAKNMMLYFNRSITEICNTLHFSDQSYFIKVFKRHTKMTPGEYIKKNRFDPY</sequence>